<evidence type="ECO:0000313" key="2">
    <source>
        <dbReference type="Proteomes" id="UP000231279"/>
    </source>
</evidence>
<dbReference type="InterPro" id="IPR023393">
    <property type="entry name" value="START-like_dom_sf"/>
</dbReference>
<evidence type="ECO:0000313" key="1">
    <source>
        <dbReference type="EMBL" id="PIN10592.1"/>
    </source>
</evidence>
<dbReference type="GO" id="GO:0004864">
    <property type="term" value="F:protein phosphatase inhibitor activity"/>
    <property type="evidence" value="ECO:0007669"/>
    <property type="project" value="UniProtKB-ARBA"/>
</dbReference>
<dbReference type="Pfam" id="PF10604">
    <property type="entry name" value="Polyketide_cyc2"/>
    <property type="match status" value="1"/>
</dbReference>
<dbReference type="AlphaFoldDB" id="A0A2G9GZB2"/>
<dbReference type="Proteomes" id="UP000231279">
    <property type="component" value="Unassembled WGS sequence"/>
</dbReference>
<comment type="caution">
    <text evidence="1">The sequence shown here is derived from an EMBL/GenBank/DDBJ whole genome shotgun (WGS) entry which is preliminary data.</text>
</comment>
<dbReference type="CDD" id="cd07821">
    <property type="entry name" value="PYR_PYL_RCAR_like"/>
    <property type="match status" value="1"/>
</dbReference>
<dbReference type="InterPro" id="IPR053249">
    <property type="entry name" value="LFS"/>
</dbReference>
<dbReference type="OrthoDB" id="1929286at2759"/>
<dbReference type="SUPFAM" id="SSF55961">
    <property type="entry name" value="Bet v1-like"/>
    <property type="match status" value="1"/>
</dbReference>
<keyword evidence="2" id="KW-1185">Reference proteome</keyword>
<dbReference type="PANTHER" id="PTHR33789">
    <property type="entry name" value="LACHRYMATORY-FACTOR SYNTHASE"/>
    <property type="match status" value="1"/>
</dbReference>
<proteinExistence type="predicted"/>
<dbReference type="STRING" id="429701.A0A2G9GZB2"/>
<name>A0A2G9GZB2_9LAMI</name>
<dbReference type="Gene3D" id="3.30.530.20">
    <property type="match status" value="1"/>
</dbReference>
<evidence type="ECO:0008006" key="3">
    <source>
        <dbReference type="Google" id="ProtNLM"/>
    </source>
</evidence>
<protein>
    <recommendedName>
        <fullName evidence="3">Polyketide cyclase/dehydrase</fullName>
    </recommendedName>
</protein>
<sequence>MMLFINNKEENKKWHGSVKGIVDAPIQKVWNIVSQTGRLQEWMPMIENCTNLAGEEGVPGYTRLVSGFMFPQKDQDRSWIKEILVFMDPSIHSYVYKMESSNIGLDGLLNSLQVVEYGDDPTLVEWTFDINPVEGVSEDYIVDYLGYIYRSCINRIEGAIKD</sequence>
<organism evidence="1 2">
    <name type="scientific">Handroanthus impetiginosus</name>
    <dbReference type="NCBI Taxonomy" id="429701"/>
    <lineage>
        <taxon>Eukaryota</taxon>
        <taxon>Viridiplantae</taxon>
        <taxon>Streptophyta</taxon>
        <taxon>Embryophyta</taxon>
        <taxon>Tracheophyta</taxon>
        <taxon>Spermatophyta</taxon>
        <taxon>Magnoliopsida</taxon>
        <taxon>eudicotyledons</taxon>
        <taxon>Gunneridae</taxon>
        <taxon>Pentapetalae</taxon>
        <taxon>asterids</taxon>
        <taxon>lamiids</taxon>
        <taxon>Lamiales</taxon>
        <taxon>Bignoniaceae</taxon>
        <taxon>Crescentiina</taxon>
        <taxon>Tabebuia alliance</taxon>
        <taxon>Handroanthus</taxon>
    </lineage>
</organism>
<accession>A0A2G9GZB2</accession>
<dbReference type="EMBL" id="NKXS01003186">
    <property type="protein sequence ID" value="PIN10592.1"/>
    <property type="molecule type" value="Genomic_DNA"/>
</dbReference>
<reference evidence="2" key="1">
    <citation type="journal article" date="2018" name="Gigascience">
        <title>Genome assembly of the Pink Ipe (Handroanthus impetiginosus, Bignoniaceae), a highly valued, ecologically keystone Neotropical timber forest tree.</title>
        <authorList>
            <person name="Silva-Junior O.B."/>
            <person name="Grattapaglia D."/>
            <person name="Novaes E."/>
            <person name="Collevatti R.G."/>
        </authorList>
    </citation>
    <scope>NUCLEOTIDE SEQUENCE [LARGE SCALE GENOMIC DNA]</scope>
    <source>
        <strain evidence="2">cv. UFG-1</strain>
    </source>
</reference>
<gene>
    <name evidence="1" type="ORF">CDL12_16821</name>
</gene>
<dbReference type="InterPro" id="IPR019587">
    <property type="entry name" value="Polyketide_cyclase/dehydratase"/>
</dbReference>
<dbReference type="PANTHER" id="PTHR33789:SF5">
    <property type="entry name" value="BET V I_MAJOR LATEX PROTEIN DOMAIN-CONTAINING PROTEIN"/>
    <property type="match status" value="1"/>
</dbReference>